<accession>A0A916TGZ2</accession>
<evidence type="ECO:0000313" key="9">
    <source>
        <dbReference type="Proteomes" id="UP000621454"/>
    </source>
</evidence>
<dbReference type="GO" id="GO:0042802">
    <property type="term" value="F:identical protein binding"/>
    <property type="evidence" value="ECO:0007669"/>
    <property type="project" value="TreeGrafter"/>
</dbReference>
<dbReference type="HAMAP" id="MF_01107">
    <property type="entry name" value="ArgD_aminotrans_3"/>
    <property type="match status" value="1"/>
</dbReference>
<feature type="region of interest" description="Disordered" evidence="7">
    <location>
        <begin position="1"/>
        <end position="23"/>
    </location>
</feature>
<dbReference type="Gene3D" id="3.90.1150.10">
    <property type="entry name" value="Aspartate Aminotransferase, domain 1"/>
    <property type="match status" value="1"/>
</dbReference>
<keyword evidence="5 6" id="KW-0663">Pyridoxal phosphate</keyword>
<evidence type="ECO:0000256" key="2">
    <source>
        <dbReference type="ARBA" id="ARBA00022576"/>
    </source>
</evidence>
<comment type="cofactor">
    <cofactor evidence="6">
        <name>pyridoxal 5'-phosphate</name>
        <dbReference type="ChEBI" id="CHEBI:597326"/>
    </cofactor>
    <text evidence="6">Binds 1 pyridoxal phosphate per subunit.</text>
</comment>
<evidence type="ECO:0000256" key="4">
    <source>
        <dbReference type="ARBA" id="ARBA00022679"/>
    </source>
</evidence>
<feature type="binding site" evidence="6">
    <location>
        <position position="295"/>
    </location>
    <ligand>
        <name>pyridoxal 5'-phosphate</name>
        <dbReference type="ChEBI" id="CHEBI:597326"/>
    </ligand>
</feature>
<evidence type="ECO:0000313" key="8">
    <source>
        <dbReference type="EMBL" id="GGB42719.1"/>
    </source>
</evidence>
<reference evidence="8" key="2">
    <citation type="submission" date="2020-09" db="EMBL/GenBank/DDBJ databases">
        <authorList>
            <person name="Sun Q."/>
            <person name="Zhou Y."/>
        </authorList>
    </citation>
    <scope>NUCLEOTIDE SEQUENCE</scope>
    <source>
        <strain evidence="8">CGMCC 1.12827</strain>
    </source>
</reference>
<evidence type="ECO:0000256" key="1">
    <source>
        <dbReference type="ARBA" id="ARBA00022571"/>
    </source>
</evidence>
<keyword evidence="4 6" id="KW-0808">Transferase</keyword>
<dbReference type="NCBIfam" id="TIGR00707">
    <property type="entry name" value="argD"/>
    <property type="match status" value="1"/>
</dbReference>
<keyword evidence="9" id="KW-1185">Reference proteome</keyword>
<protein>
    <recommendedName>
        <fullName evidence="6">Acetylornithine aminotransferase</fullName>
        <shortName evidence="6">ACOAT</shortName>
        <ecNumber evidence="6">2.6.1.11</ecNumber>
    </recommendedName>
</protein>
<dbReference type="FunFam" id="3.40.640.10:FF:000004">
    <property type="entry name" value="Acetylornithine aminotransferase"/>
    <property type="match status" value="1"/>
</dbReference>
<dbReference type="InterPro" id="IPR049704">
    <property type="entry name" value="Aminotrans_3_PPA_site"/>
</dbReference>
<dbReference type="InterPro" id="IPR015422">
    <property type="entry name" value="PyrdxlP-dep_Trfase_small"/>
</dbReference>
<dbReference type="InterPro" id="IPR050103">
    <property type="entry name" value="Class-III_PLP-dep_AT"/>
</dbReference>
<dbReference type="InterPro" id="IPR015421">
    <property type="entry name" value="PyrdxlP-dep_Trfase_major"/>
</dbReference>
<evidence type="ECO:0000256" key="6">
    <source>
        <dbReference type="HAMAP-Rule" id="MF_01107"/>
    </source>
</evidence>
<comment type="pathway">
    <text evidence="6">Amino-acid biosynthesis; L-arginine biosynthesis; N(2)-acetyl-L-ornithine from L-glutamate: step 4/4.</text>
</comment>
<comment type="subcellular location">
    <subcellularLocation>
        <location evidence="6">Cytoplasm</location>
    </subcellularLocation>
</comment>
<dbReference type="PIRSF" id="PIRSF000521">
    <property type="entry name" value="Transaminase_4ab_Lys_Orn"/>
    <property type="match status" value="1"/>
</dbReference>
<dbReference type="Proteomes" id="UP000621454">
    <property type="component" value="Unassembled WGS sequence"/>
</dbReference>
<dbReference type="NCBIfam" id="NF002874">
    <property type="entry name" value="PRK03244.1"/>
    <property type="match status" value="1"/>
</dbReference>
<keyword evidence="3 6" id="KW-0028">Amino-acid biosynthesis</keyword>
<reference evidence="8" key="1">
    <citation type="journal article" date="2014" name="Int. J. Syst. Evol. Microbiol.">
        <title>Complete genome sequence of Corynebacterium casei LMG S-19264T (=DSM 44701T), isolated from a smear-ripened cheese.</title>
        <authorList>
            <consortium name="US DOE Joint Genome Institute (JGI-PGF)"/>
            <person name="Walter F."/>
            <person name="Albersmeier A."/>
            <person name="Kalinowski J."/>
            <person name="Ruckert C."/>
        </authorList>
    </citation>
    <scope>NUCLEOTIDE SEQUENCE</scope>
    <source>
        <strain evidence="8">CGMCC 1.12827</strain>
    </source>
</reference>
<comment type="miscellaneous">
    <text evidence="6">May also have succinyldiaminopimelate aminotransferase activity, thus carrying out the corresponding step in lysine biosynthesis.</text>
</comment>
<dbReference type="PANTHER" id="PTHR11986">
    <property type="entry name" value="AMINOTRANSFERASE CLASS III"/>
    <property type="match status" value="1"/>
</dbReference>
<feature type="modified residue" description="N6-(pyridoxal phosphate)lysine" evidence="6">
    <location>
        <position position="266"/>
    </location>
</feature>
<dbReference type="InterPro" id="IPR015424">
    <property type="entry name" value="PyrdxlP-dep_Trfase"/>
</dbReference>
<feature type="binding site" evidence="6">
    <location>
        <position position="152"/>
    </location>
    <ligand>
        <name>pyridoxal 5'-phosphate</name>
        <dbReference type="ChEBI" id="CHEBI:597326"/>
    </ligand>
</feature>
<evidence type="ECO:0000256" key="5">
    <source>
        <dbReference type="ARBA" id="ARBA00022898"/>
    </source>
</evidence>
<dbReference type="GO" id="GO:0003992">
    <property type="term" value="F:N2-acetyl-L-ornithine:2-oxoglutarate 5-aminotransferase activity"/>
    <property type="evidence" value="ECO:0007669"/>
    <property type="project" value="UniProtKB-UniRule"/>
</dbReference>
<dbReference type="GO" id="GO:0030170">
    <property type="term" value="F:pyridoxal phosphate binding"/>
    <property type="evidence" value="ECO:0007669"/>
    <property type="project" value="InterPro"/>
</dbReference>
<keyword evidence="6" id="KW-0963">Cytoplasm</keyword>
<comment type="similarity">
    <text evidence="6">Belongs to the class-III pyridoxal-phosphate-dependent aminotransferase family. ArgD subfamily.</text>
</comment>
<feature type="binding site" evidence="6">
    <location>
        <position position="294"/>
    </location>
    <ligand>
        <name>N(2)-acetyl-L-ornithine</name>
        <dbReference type="ChEBI" id="CHEBI:57805"/>
    </ligand>
</feature>
<dbReference type="PANTHER" id="PTHR11986:SF79">
    <property type="entry name" value="ACETYLORNITHINE AMINOTRANSFERASE, MITOCHONDRIAL"/>
    <property type="match status" value="1"/>
</dbReference>
<keyword evidence="1 6" id="KW-0055">Arginine biosynthesis</keyword>
<dbReference type="CDD" id="cd00610">
    <property type="entry name" value="OAT_like"/>
    <property type="match status" value="1"/>
</dbReference>
<dbReference type="InterPro" id="IPR005814">
    <property type="entry name" value="Aminotrans_3"/>
</dbReference>
<feature type="binding site" evidence="6">
    <location>
        <begin position="126"/>
        <end position="127"/>
    </location>
    <ligand>
        <name>pyridoxal 5'-phosphate</name>
        <dbReference type="ChEBI" id="CHEBI:597326"/>
    </ligand>
</feature>
<comment type="caution">
    <text evidence="8">The sequence shown here is derived from an EMBL/GenBank/DDBJ whole genome shotgun (WGS) entry which is preliminary data.</text>
</comment>
<feature type="binding site" evidence="6">
    <location>
        <begin position="237"/>
        <end position="240"/>
    </location>
    <ligand>
        <name>pyridoxal 5'-phosphate</name>
        <dbReference type="ChEBI" id="CHEBI:597326"/>
    </ligand>
</feature>
<keyword evidence="2 6" id="KW-0032">Aminotransferase</keyword>
<dbReference type="SUPFAM" id="SSF53383">
    <property type="entry name" value="PLP-dependent transferases"/>
    <property type="match status" value="1"/>
</dbReference>
<comment type="catalytic activity">
    <reaction evidence="6">
        <text>N(2)-acetyl-L-ornithine + 2-oxoglutarate = N-acetyl-L-glutamate 5-semialdehyde + L-glutamate</text>
        <dbReference type="Rhea" id="RHEA:18049"/>
        <dbReference type="ChEBI" id="CHEBI:16810"/>
        <dbReference type="ChEBI" id="CHEBI:29123"/>
        <dbReference type="ChEBI" id="CHEBI:29985"/>
        <dbReference type="ChEBI" id="CHEBI:57805"/>
        <dbReference type="EC" id="2.6.1.11"/>
    </reaction>
</comment>
<feature type="binding site" evidence="6">
    <location>
        <position position="155"/>
    </location>
    <ligand>
        <name>N(2)-acetyl-L-ornithine</name>
        <dbReference type="ChEBI" id="CHEBI:57805"/>
    </ligand>
</feature>
<dbReference type="EC" id="2.6.1.11" evidence="6"/>
<evidence type="ECO:0000256" key="3">
    <source>
        <dbReference type="ARBA" id="ARBA00022605"/>
    </source>
</evidence>
<dbReference type="EMBL" id="BMGC01000032">
    <property type="protein sequence ID" value="GGB42719.1"/>
    <property type="molecule type" value="Genomic_DNA"/>
</dbReference>
<dbReference type="InterPro" id="IPR004636">
    <property type="entry name" value="AcOrn/SuccOrn_fam"/>
</dbReference>
<dbReference type="PROSITE" id="PS00600">
    <property type="entry name" value="AA_TRANSFER_CLASS_3"/>
    <property type="match status" value="1"/>
</dbReference>
<name>A0A916TGZ2_9ACTN</name>
<dbReference type="Gene3D" id="3.40.640.10">
    <property type="entry name" value="Type I PLP-dependent aspartate aminotransferase-like (Major domain)"/>
    <property type="match status" value="1"/>
</dbReference>
<dbReference type="NCBIfam" id="NF002325">
    <property type="entry name" value="PRK01278.1"/>
    <property type="match status" value="1"/>
</dbReference>
<dbReference type="GO" id="GO:0006526">
    <property type="term" value="P:L-arginine biosynthetic process"/>
    <property type="evidence" value="ECO:0007669"/>
    <property type="project" value="UniProtKB-UniRule"/>
</dbReference>
<evidence type="ECO:0000256" key="7">
    <source>
        <dbReference type="SAM" id="MobiDB-lite"/>
    </source>
</evidence>
<sequence>MSSSNSTFPTTAASQSNSVGDSDVTLSQRWDHSLMHNYGTPPVTLVSGRGAVVRDDTGREYLDLLGGIAVNALGHADPDLIEAVTTQMSTLGHVSNLYVSEPVVALAEALLERFGHPGRAFFCNSGAEANEAAFKIARRTGRPQIIAAERAFHGRTMGALAMTGQPAKREPFEPMPPGVTFVPYGDVEALEAAVTDQTAAVILEPILGEAGVVVPPNDYLAAARTITAQRGALLILDEVQTGVGRTGSFFAHQTAGVTPDVVTMAKGLGGGLPIGACLATGPAAELLEPGQHGTTFGGNPVVAAAALAVLEQIDRRELLDHVASVGKRLATGIENSGHPLTDHARGAGLLLGVVLTEPISARVEAAARDHGFLINAPAADVIRLAPPLILSEDQADSFVAAWPSILDDAAQSSGKGQ</sequence>
<dbReference type="Pfam" id="PF00202">
    <property type="entry name" value="Aminotran_3"/>
    <property type="match status" value="1"/>
</dbReference>
<proteinExistence type="inferred from homology"/>
<dbReference type="GO" id="GO:0005737">
    <property type="term" value="C:cytoplasm"/>
    <property type="evidence" value="ECO:0007669"/>
    <property type="project" value="UniProtKB-SubCell"/>
</dbReference>
<comment type="subunit">
    <text evidence="6">Homodimer.</text>
</comment>
<dbReference type="AlphaFoldDB" id="A0A916TGZ2"/>
<gene>
    <name evidence="6 8" type="primary">argD</name>
    <name evidence="8" type="ORF">GCM10011489_32800</name>
</gene>
<organism evidence="8 9">
    <name type="scientific">Gordonia jinhuaensis</name>
    <dbReference type="NCBI Taxonomy" id="1517702"/>
    <lineage>
        <taxon>Bacteria</taxon>
        <taxon>Bacillati</taxon>
        <taxon>Actinomycetota</taxon>
        <taxon>Actinomycetes</taxon>
        <taxon>Mycobacteriales</taxon>
        <taxon>Gordoniaceae</taxon>
        <taxon>Gordonia</taxon>
    </lineage>
</organism>